<evidence type="ECO:0000313" key="2">
    <source>
        <dbReference type="Proteomes" id="UP000007993"/>
    </source>
</evidence>
<gene>
    <name evidence="1" type="ORF">RBSH_06030</name>
</gene>
<dbReference type="AlphaFoldDB" id="K5D8E2"/>
<dbReference type="PATRIC" id="fig|993517.3.peg.6531"/>
<comment type="caution">
    <text evidence="1">The sequence shown here is derived from an EMBL/GenBank/DDBJ whole genome shotgun (WGS) entry which is preliminary data.</text>
</comment>
<sequence>MATHASFASKMSCNPFAFKTHTMSHRNVASLICLMGIAQMTSLTGCNHPTERELAAAKIQQVRENPTMPDNEAVQLLAEGYFRTDSVVISPDDQTVKIVARPADLSSMVDIGQDLEDANKRAQRAVIFFTLQNLNKLTRAVKDREVGDIQLTLEEAAIYQDRTDWFPTYRLSLPPEKFDEFEALFEQIESAFGESDKDFNRAFDAGLIKLERVWDVELDAFDQTQYERGER</sequence>
<evidence type="ECO:0000313" key="1">
    <source>
        <dbReference type="EMBL" id="EKJ98717.1"/>
    </source>
</evidence>
<reference evidence="1 2" key="1">
    <citation type="journal article" date="2013" name="Mar. Genomics">
        <title>Expression of sulfatases in Rhodopirellula baltica and the diversity of sulfatases in the genus Rhodopirellula.</title>
        <authorList>
            <person name="Wegner C.E."/>
            <person name="Richter-Heitmann T."/>
            <person name="Klindworth A."/>
            <person name="Klockow C."/>
            <person name="Richter M."/>
            <person name="Achstetter T."/>
            <person name="Glockner F.O."/>
            <person name="Harder J."/>
        </authorList>
    </citation>
    <scope>NUCLEOTIDE SEQUENCE [LARGE SCALE GENOMIC DNA]</scope>
    <source>
        <strain evidence="1 2">SH28</strain>
    </source>
</reference>
<name>K5D8E2_RHOBT</name>
<accession>K5D8E2</accession>
<protein>
    <submittedName>
        <fullName evidence="1">Uncharacterized protein</fullName>
    </submittedName>
</protein>
<proteinExistence type="predicted"/>
<dbReference type="Proteomes" id="UP000007993">
    <property type="component" value="Unassembled WGS sequence"/>
</dbReference>
<dbReference type="EMBL" id="AMCW01000173">
    <property type="protein sequence ID" value="EKJ98717.1"/>
    <property type="molecule type" value="Genomic_DNA"/>
</dbReference>
<organism evidence="1 2">
    <name type="scientific">Rhodopirellula baltica SH28</name>
    <dbReference type="NCBI Taxonomy" id="993517"/>
    <lineage>
        <taxon>Bacteria</taxon>
        <taxon>Pseudomonadati</taxon>
        <taxon>Planctomycetota</taxon>
        <taxon>Planctomycetia</taxon>
        <taxon>Pirellulales</taxon>
        <taxon>Pirellulaceae</taxon>
        <taxon>Rhodopirellula</taxon>
    </lineage>
</organism>